<feature type="compositionally biased region" description="Polar residues" evidence="1">
    <location>
        <begin position="367"/>
        <end position="385"/>
    </location>
</feature>
<sequence length="459" mass="50213">MLPITNHQSLHSPFTTSRPAVLLAIHGLTNLANLDFQLLEGPEPSPESHFLQSDARVSCVMKSARSCSGRFVGGSIAAGTASIILPNTPNTPTRCRAMQPATELELLMRLGKASYSCCCGITTTGMMRSFGSTVEHCKASCSGCGHVPCDSCIISPGNGFVKQLVSDEIQLNKSADDRRYLYFCSCGTPNFVEPDSKSVWKRLQYLDTTSLSFKGRKCMACANAYLPSFLKLAVSKVPFSLPPSPRLLTNSRKPVEEDLGTFEAEEDEEEEADRLEDEIPQTGQFFPQGYSDLPSPLLLRLNPLAFATEILLPAPPNTPVEPKSPVEDVQLDCNFVWPYPAAEQAGPVHDPVLPSLIDGNEAAPRQPKSTACPATSRSDSAQEQPPSHEWLPQQPYNKDDSHSPDNNETSLENYLRDYSELQKSGKLQFLHPNNSDFLKLFIVPCTTGSSFPCVLALLE</sequence>
<protein>
    <submittedName>
        <fullName evidence="2">Uncharacterized protein</fullName>
    </submittedName>
</protein>
<evidence type="ECO:0000313" key="3">
    <source>
        <dbReference type="Proteomes" id="UP000774617"/>
    </source>
</evidence>
<evidence type="ECO:0000256" key="1">
    <source>
        <dbReference type="SAM" id="MobiDB-lite"/>
    </source>
</evidence>
<proteinExistence type="predicted"/>
<name>A0ABQ8GQE1_9PEZI</name>
<comment type="caution">
    <text evidence="2">The sequence shown here is derived from an EMBL/GenBank/DDBJ whole genome shotgun (WGS) entry which is preliminary data.</text>
</comment>
<feature type="compositionally biased region" description="Acidic residues" evidence="1">
    <location>
        <begin position="257"/>
        <end position="276"/>
    </location>
</feature>
<accession>A0ABQ8GQE1</accession>
<dbReference type="EMBL" id="JAGTJR010000003">
    <property type="protein sequence ID" value="KAH7062410.1"/>
    <property type="molecule type" value="Genomic_DNA"/>
</dbReference>
<gene>
    <name evidence="2" type="ORF">B0J12DRAFT_237435</name>
</gene>
<feature type="region of interest" description="Disordered" evidence="1">
    <location>
        <begin position="248"/>
        <end position="276"/>
    </location>
</feature>
<evidence type="ECO:0000313" key="2">
    <source>
        <dbReference type="EMBL" id="KAH7062410.1"/>
    </source>
</evidence>
<keyword evidence="3" id="KW-1185">Reference proteome</keyword>
<feature type="region of interest" description="Disordered" evidence="1">
    <location>
        <begin position="349"/>
        <end position="410"/>
    </location>
</feature>
<organism evidence="2 3">
    <name type="scientific">Macrophomina phaseolina</name>
    <dbReference type="NCBI Taxonomy" id="35725"/>
    <lineage>
        <taxon>Eukaryota</taxon>
        <taxon>Fungi</taxon>
        <taxon>Dikarya</taxon>
        <taxon>Ascomycota</taxon>
        <taxon>Pezizomycotina</taxon>
        <taxon>Dothideomycetes</taxon>
        <taxon>Dothideomycetes incertae sedis</taxon>
        <taxon>Botryosphaeriales</taxon>
        <taxon>Botryosphaeriaceae</taxon>
        <taxon>Macrophomina</taxon>
    </lineage>
</organism>
<reference evidence="2 3" key="1">
    <citation type="journal article" date="2021" name="Nat. Commun.">
        <title>Genetic determinants of endophytism in the Arabidopsis root mycobiome.</title>
        <authorList>
            <person name="Mesny F."/>
            <person name="Miyauchi S."/>
            <person name="Thiergart T."/>
            <person name="Pickel B."/>
            <person name="Atanasova L."/>
            <person name="Karlsson M."/>
            <person name="Huettel B."/>
            <person name="Barry K.W."/>
            <person name="Haridas S."/>
            <person name="Chen C."/>
            <person name="Bauer D."/>
            <person name="Andreopoulos W."/>
            <person name="Pangilinan J."/>
            <person name="LaButti K."/>
            <person name="Riley R."/>
            <person name="Lipzen A."/>
            <person name="Clum A."/>
            <person name="Drula E."/>
            <person name="Henrissat B."/>
            <person name="Kohler A."/>
            <person name="Grigoriev I.V."/>
            <person name="Martin F.M."/>
            <person name="Hacquard S."/>
        </authorList>
    </citation>
    <scope>NUCLEOTIDE SEQUENCE [LARGE SCALE GENOMIC DNA]</scope>
    <source>
        <strain evidence="2 3">MPI-SDFR-AT-0080</strain>
    </source>
</reference>
<dbReference type="Proteomes" id="UP000774617">
    <property type="component" value="Unassembled WGS sequence"/>
</dbReference>